<keyword evidence="3" id="KW-1185">Reference proteome</keyword>
<protein>
    <recommendedName>
        <fullName evidence="4">Hemerythrin-like domain-containing protein</fullName>
    </recommendedName>
</protein>
<dbReference type="AlphaFoldDB" id="A0A1X6NJU7"/>
<gene>
    <name evidence="2" type="ORF">BU14_2140s0001</name>
</gene>
<organism evidence="2 3">
    <name type="scientific">Porphyra umbilicalis</name>
    <name type="common">Purple laver</name>
    <name type="synonym">Red alga</name>
    <dbReference type="NCBI Taxonomy" id="2786"/>
    <lineage>
        <taxon>Eukaryota</taxon>
        <taxon>Rhodophyta</taxon>
        <taxon>Bangiophyceae</taxon>
        <taxon>Bangiales</taxon>
        <taxon>Bangiaceae</taxon>
        <taxon>Porphyra</taxon>
    </lineage>
</organism>
<evidence type="ECO:0000256" key="1">
    <source>
        <dbReference type="SAM" id="MobiDB-lite"/>
    </source>
</evidence>
<dbReference type="Proteomes" id="UP000218209">
    <property type="component" value="Unassembled WGS sequence"/>
</dbReference>
<evidence type="ECO:0008006" key="4">
    <source>
        <dbReference type="Google" id="ProtNLM"/>
    </source>
</evidence>
<proteinExistence type="predicted"/>
<accession>A0A1X6NJU7</accession>
<feature type="region of interest" description="Disordered" evidence="1">
    <location>
        <begin position="1"/>
        <end position="21"/>
    </location>
</feature>
<name>A0A1X6NJU7_PORUM</name>
<evidence type="ECO:0000313" key="2">
    <source>
        <dbReference type="EMBL" id="OSX68875.1"/>
    </source>
</evidence>
<feature type="region of interest" description="Disordered" evidence="1">
    <location>
        <begin position="144"/>
        <end position="171"/>
    </location>
</feature>
<sequence>MASVTAPVATTPDGMPQGSEFNPQLRIHASFDHVFRSLHVQLNGVADALHEEAVAAFPRGVSDSGRGLRIALCAMKAALRGHHVEEKLLYDALRSRTPGVCESYVIDQLRSMERLDELDVLIRSLAMSPKVGAAGAACNAPASPAGRAGGLPPVEPVQRPPRAAEGGNNPTHSADLFMKVSHFTRLLADKSSKEEDHLLPYFFRMFSLKELTNLLNVMQGAAADAVAKEREAAASGSHSVERTYMNISYS</sequence>
<dbReference type="EMBL" id="KV920000">
    <property type="protein sequence ID" value="OSX68875.1"/>
    <property type="molecule type" value="Genomic_DNA"/>
</dbReference>
<reference evidence="2 3" key="1">
    <citation type="submission" date="2017-03" db="EMBL/GenBank/DDBJ databases">
        <title>WGS assembly of Porphyra umbilicalis.</title>
        <authorList>
            <person name="Brawley S.H."/>
            <person name="Blouin N.A."/>
            <person name="Ficko-Blean E."/>
            <person name="Wheeler G.L."/>
            <person name="Lohr M."/>
            <person name="Goodson H.V."/>
            <person name="Jenkins J.W."/>
            <person name="Blaby-Haas C.E."/>
            <person name="Helliwell K.E."/>
            <person name="Chan C."/>
            <person name="Marriage T."/>
            <person name="Bhattacharya D."/>
            <person name="Klein A.S."/>
            <person name="Badis Y."/>
            <person name="Brodie J."/>
            <person name="Cao Y."/>
            <person name="Collen J."/>
            <person name="Dittami S.M."/>
            <person name="Gachon C.M."/>
            <person name="Green B.R."/>
            <person name="Karpowicz S."/>
            <person name="Kim J.W."/>
            <person name="Kudahl U."/>
            <person name="Lin S."/>
            <person name="Michel G."/>
            <person name="Mittag M."/>
            <person name="Olson B.J."/>
            <person name="Pangilinan J."/>
            <person name="Peng Y."/>
            <person name="Qiu H."/>
            <person name="Shu S."/>
            <person name="Singer J.T."/>
            <person name="Smith A.G."/>
            <person name="Sprecher B.N."/>
            <person name="Wagner V."/>
            <person name="Wang W."/>
            <person name="Wang Z.-Y."/>
            <person name="Yan J."/>
            <person name="Yarish C."/>
            <person name="Zoeuner-Riek S."/>
            <person name="Zhuang Y."/>
            <person name="Zou Y."/>
            <person name="Lindquist E.A."/>
            <person name="Grimwood J."/>
            <person name="Barry K."/>
            <person name="Rokhsar D.S."/>
            <person name="Schmutz J."/>
            <person name="Stiller J.W."/>
            <person name="Grossman A.R."/>
            <person name="Prochnik S.E."/>
        </authorList>
    </citation>
    <scope>NUCLEOTIDE SEQUENCE [LARGE SCALE GENOMIC DNA]</scope>
    <source>
        <strain evidence="2">4086291</strain>
    </source>
</reference>
<evidence type="ECO:0000313" key="3">
    <source>
        <dbReference type="Proteomes" id="UP000218209"/>
    </source>
</evidence>